<name>A0A151MJS4_ALLMI</name>
<organism evidence="2 3">
    <name type="scientific">Alligator mississippiensis</name>
    <name type="common">American alligator</name>
    <dbReference type="NCBI Taxonomy" id="8496"/>
    <lineage>
        <taxon>Eukaryota</taxon>
        <taxon>Metazoa</taxon>
        <taxon>Chordata</taxon>
        <taxon>Craniata</taxon>
        <taxon>Vertebrata</taxon>
        <taxon>Euteleostomi</taxon>
        <taxon>Archelosauria</taxon>
        <taxon>Archosauria</taxon>
        <taxon>Crocodylia</taxon>
        <taxon>Alligatoridae</taxon>
        <taxon>Alligatorinae</taxon>
        <taxon>Alligator</taxon>
    </lineage>
</organism>
<sequence length="114" mass="13256">MHNPDETGKEQLWIPPCWPPAPAKRSPSTLAENHCPNHFDVLDYRMAKSSTRNTIQYLRNHPALKFHRNWCGLQSLGEQHLPDRIWILVLIRARALLPEVNKLYRLDLVLGLIC</sequence>
<dbReference type="AlphaFoldDB" id="A0A151MJS4"/>
<dbReference type="Proteomes" id="UP000050525">
    <property type="component" value="Unassembled WGS sequence"/>
</dbReference>
<keyword evidence="3" id="KW-1185">Reference proteome</keyword>
<protein>
    <submittedName>
        <fullName evidence="2">Uncharacterized protein</fullName>
    </submittedName>
</protein>
<reference evidence="2 3" key="1">
    <citation type="journal article" date="2012" name="Genome Biol.">
        <title>Sequencing three crocodilian genomes to illuminate the evolution of archosaurs and amniotes.</title>
        <authorList>
            <person name="St John J.A."/>
            <person name="Braun E.L."/>
            <person name="Isberg S.R."/>
            <person name="Miles L.G."/>
            <person name="Chong A.Y."/>
            <person name="Gongora J."/>
            <person name="Dalzell P."/>
            <person name="Moran C."/>
            <person name="Bed'hom B."/>
            <person name="Abzhanov A."/>
            <person name="Burgess S.C."/>
            <person name="Cooksey A.M."/>
            <person name="Castoe T.A."/>
            <person name="Crawford N.G."/>
            <person name="Densmore L.D."/>
            <person name="Drew J.C."/>
            <person name="Edwards S.V."/>
            <person name="Faircloth B.C."/>
            <person name="Fujita M.K."/>
            <person name="Greenwold M.J."/>
            <person name="Hoffmann F.G."/>
            <person name="Howard J.M."/>
            <person name="Iguchi T."/>
            <person name="Janes D.E."/>
            <person name="Khan S.Y."/>
            <person name="Kohno S."/>
            <person name="de Koning A.J."/>
            <person name="Lance S.L."/>
            <person name="McCarthy F.M."/>
            <person name="McCormack J.E."/>
            <person name="Merchant M.E."/>
            <person name="Peterson D.G."/>
            <person name="Pollock D.D."/>
            <person name="Pourmand N."/>
            <person name="Raney B.J."/>
            <person name="Roessler K.A."/>
            <person name="Sanford J.R."/>
            <person name="Sawyer R.H."/>
            <person name="Schmidt C.J."/>
            <person name="Triplett E.W."/>
            <person name="Tuberville T.D."/>
            <person name="Venegas-Anaya M."/>
            <person name="Howard J.T."/>
            <person name="Jarvis E.D."/>
            <person name="Guillette L.J.Jr."/>
            <person name="Glenn T.C."/>
            <person name="Green R.E."/>
            <person name="Ray D.A."/>
        </authorList>
    </citation>
    <scope>NUCLEOTIDE SEQUENCE [LARGE SCALE GENOMIC DNA]</scope>
    <source>
        <strain evidence="2">KSC_2009_1</strain>
    </source>
</reference>
<evidence type="ECO:0000256" key="1">
    <source>
        <dbReference type="SAM" id="MobiDB-lite"/>
    </source>
</evidence>
<feature type="region of interest" description="Disordered" evidence="1">
    <location>
        <begin position="1"/>
        <end position="29"/>
    </location>
</feature>
<proteinExistence type="predicted"/>
<evidence type="ECO:0000313" key="2">
    <source>
        <dbReference type="EMBL" id="KYO24719.1"/>
    </source>
</evidence>
<comment type="caution">
    <text evidence="2">The sequence shown here is derived from an EMBL/GenBank/DDBJ whole genome shotgun (WGS) entry which is preliminary data.</text>
</comment>
<gene>
    <name evidence="2" type="ORF">Y1Q_0017809</name>
</gene>
<accession>A0A151MJS4</accession>
<evidence type="ECO:0000313" key="3">
    <source>
        <dbReference type="Proteomes" id="UP000050525"/>
    </source>
</evidence>
<dbReference type="EMBL" id="AKHW03006032">
    <property type="protein sequence ID" value="KYO24719.1"/>
    <property type="molecule type" value="Genomic_DNA"/>
</dbReference>